<dbReference type="GO" id="GO:0005886">
    <property type="term" value="C:plasma membrane"/>
    <property type="evidence" value="ECO:0007669"/>
    <property type="project" value="UniProtKB-SubCell"/>
</dbReference>
<evidence type="ECO:0000256" key="4">
    <source>
        <dbReference type="ARBA" id="ARBA00022989"/>
    </source>
</evidence>
<dbReference type="InterPro" id="IPR018076">
    <property type="entry name" value="T2SS_GspF_dom"/>
</dbReference>
<name>A0A087CVU3_BIFRU</name>
<evidence type="ECO:0000256" key="1">
    <source>
        <dbReference type="ARBA" id="ARBA00004651"/>
    </source>
</evidence>
<keyword evidence="5 6" id="KW-0472">Membrane</keyword>
<accession>A0A087CVU3</accession>
<evidence type="ECO:0000313" key="8">
    <source>
        <dbReference type="EMBL" id="KFI87393.1"/>
    </source>
</evidence>
<evidence type="ECO:0000259" key="7">
    <source>
        <dbReference type="Pfam" id="PF00482"/>
    </source>
</evidence>
<dbReference type="RefSeq" id="WP_026646593.1">
    <property type="nucleotide sequence ID" value="NZ_JACJUA010000006.1"/>
</dbReference>
<evidence type="ECO:0000256" key="3">
    <source>
        <dbReference type="ARBA" id="ARBA00022692"/>
    </source>
</evidence>
<dbReference type="Proteomes" id="UP000029078">
    <property type="component" value="Unassembled WGS sequence"/>
</dbReference>
<keyword evidence="2" id="KW-1003">Cell membrane</keyword>
<protein>
    <submittedName>
        <fullName evidence="8">Flp pilus assembly protein TadC</fullName>
    </submittedName>
</protein>
<dbReference type="eggNOG" id="COG2064">
    <property type="taxonomic scope" value="Bacteria"/>
</dbReference>
<evidence type="ECO:0000256" key="6">
    <source>
        <dbReference type="SAM" id="Phobius"/>
    </source>
</evidence>
<sequence>MGGIWAIAAAVCAAGAVWLHGWSPVRSPPDSSGRPCAMPLPLVLEMLGVAIRHGTSIPTALITVGDIASDEFGAGLRLAGERLQDGVAWDEAWPDGSELAVIRDAFASSWSSGSSPVNRLETAIEQLEWNERSRIERSAAKLSIRLLLPTGLCMLPAFVAIGVIPAVMSFLH</sequence>
<gene>
    <name evidence="8" type="ORF">BRUM_0529</name>
</gene>
<reference evidence="8 9" key="1">
    <citation type="submission" date="2014-03" db="EMBL/GenBank/DDBJ databases">
        <title>Genomics of Bifidobacteria.</title>
        <authorList>
            <person name="Ventura M."/>
            <person name="Milani C."/>
            <person name="Lugli G.A."/>
        </authorList>
    </citation>
    <scope>NUCLEOTIDE SEQUENCE [LARGE SCALE GENOMIC DNA]</scope>
    <source>
        <strain evidence="8 9">LMG 21811</strain>
    </source>
</reference>
<feature type="domain" description="Type II secretion system protein GspF" evidence="7">
    <location>
        <begin position="44"/>
        <end position="163"/>
    </location>
</feature>
<keyword evidence="4 6" id="KW-1133">Transmembrane helix</keyword>
<evidence type="ECO:0000256" key="5">
    <source>
        <dbReference type="ARBA" id="ARBA00023136"/>
    </source>
</evidence>
<feature type="transmembrane region" description="Helical" evidence="6">
    <location>
        <begin position="146"/>
        <end position="171"/>
    </location>
</feature>
<keyword evidence="9" id="KW-1185">Reference proteome</keyword>
<keyword evidence="3 6" id="KW-0812">Transmembrane</keyword>
<proteinExistence type="predicted"/>
<organism evidence="8 9">
    <name type="scientific">Bifidobacterium ruminantium</name>
    <dbReference type="NCBI Taxonomy" id="78346"/>
    <lineage>
        <taxon>Bacteria</taxon>
        <taxon>Bacillati</taxon>
        <taxon>Actinomycetota</taxon>
        <taxon>Actinomycetes</taxon>
        <taxon>Bifidobacteriales</taxon>
        <taxon>Bifidobacteriaceae</taxon>
        <taxon>Bifidobacterium</taxon>
    </lineage>
</organism>
<dbReference type="STRING" id="78346.BRUM_0529"/>
<evidence type="ECO:0000313" key="9">
    <source>
        <dbReference type="Proteomes" id="UP000029078"/>
    </source>
</evidence>
<comment type="caution">
    <text evidence="8">The sequence shown here is derived from an EMBL/GenBank/DDBJ whole genome shotgun (WGS) entry which is preliminary data.</text>
</comment>
<comment type="subcellular location">
    <subcellularLocation>
        <location evidence="1">Cell membrane</location>
        <topology evidence="1">Multi-pass membrane protein</topology>
    </subcellularLocation>
</comment>
<dbReference type="AlphaFoldDB" id="A0A087CVU3"/>
<dbReference type="EMBL" id="JGZL01000012">
    <property type="protein sequence ID" value="KFI87393.1"/>
    <property type="molecule type" value="Genomic_DNA"/>
</dbReference>
<evidence type="ECO:0000256" key="2">
    <source>
        <dbReference type="ARBA" id="ARBA00022475"/>
    </source>
</evidence>
<dbReference type="Pfam" id="PF00482">
    <property type="entry name" value="T2SSF"/>
    <property type="match status" value="1"/>
</dbReference>